<organism evidence="2 3">
    <name type="scientific">Menidia menidia</name>
    <name type="common">Atlantic silverside</name>
    <dbReference type="NCBI Taxonomy" id="238744"/>
    <lineage>
        <taxon>Eukaryota</taxon>
        <taxon>Metazoa</taxon>
        <taxon>Chordata</taxon>
        <taxon>Craniata</taxon>
        <taxon>Vertebrata</taxon>
        <taxon>Euteleostomi</taxon>
        <taxon>Actinopterygii</taxon>
        <taxon>Neopterygii</taxon>
        <taxon>Teleostei</taxon>
        <taxon>Neoteleostei</taxon>
        <taxon>Acanthomorphata</taxon>
        <taxon>Ovalentaria</taxon>
        <taxon>Atherinomorphae</taxon>
        <taxon>Atheriniformes</taxon>
        <taxon>Atherinopsidae</taxon>
        <taxon>Menidiinae</taxon>
        <taxon>Menidia</taxon>
    </lineage>
</organism>
<feature type="region of interest" description="Disordered" evidence="1">
    <location>
        <begin position="97"/>
        <end position="135"/>
    </location>
</feature>
<evidence type="ECO:0000313" key="3">
    <source>
        <dbReference type="Proteomes" id="UP000677803"/>
    </source>
</evidence>
<accession>A0A8S4ACJ1</accession>
<keyword evidence="3" id="KW-1185">Reference proteome</keyword>
<dbReference type="AlphaFoldDB" id="A0A8S4ACJ1"/>
<protein>
    <submittedName>
        <fullName evidence="2">(Atlantic silverside) hypothetical protein</fullName>
    </submittedName>
</protein>
<proteinExistence type="predicted"/>
<evidence type="ECO:0000313" key="2">
    <source>
        <dbReference type="EMBL" id="CAG5861395.1"/>
    </source>
</evidence>
<sequence>MQPVPFPPDALLGPGIPRHARQIHMLNHGEVGVDLAGVAGDARPQQGVRGEGHRLHLTVRAHVERVGPGGRGAAIACSSGSSCRRAVHLGGDQVEAGAVAPRPGQVPVHPRRGQAESPRGVRPLHRQGVPQTQSWSLELTDGVHPGLSWDRSELRRPTRSRSVGVLRHGGTWLHTRSAGLLPLERGKGNRKNESHIRTEKNAQEIERKTF</sequence>
<dbReference type="EMBL" id="CAJRST010000002">
    <property type="protein sequence ID" value="CAG5861395.1"/>
    <property type="molecule type" value="Genomic_DNA"/>
</dbReference>
<dbReference type="Proteomes" id="UP000677803">
    <property type="component" value="Unassembled WGS sequence"/>
</dbReference>
<gene>
    <name evidence="2" type="ORF">MMEN_LOCUS979</name>
</gene>
<reference evidence="2" key="1">
    <citation type="submission" date="2021-05" db="EMBL/GenBank/DDBJ databases">
        <authorList>
            <person name="Tigano A."/>
        </authorList>
    </citation>
    <scope>NUCLEOTIDE SEQUENCE</scope>
</reference>
<evidence type="ECO:0000256" key="1">
    <source>
        <dbReference type="SAM" id="MobiDB-lite"/>
    </source>
</evidence>
<comment type="caution">
    <text evidence="2">The sequence shown here is derived from an EMBL/GenBank/DDBJ whole genome shotgun (WGS) entry which is preliminary data.</text>
</comment>
<name>A0A8S4ACJ1_9TELE</name>